<dbReference type="Gene3D" id="3.40.190.10">
    <property type="entry name" value="Periplasmic binding protein-like II"/>
    <property type="match status" value="1"/>
</dbReference>
<dbReference type="GO" id="GO:0015833">
    <property type="term" value="P:peptide transport"/>
    <property type="evidence" value="ECO:0007669"/>
    <property type="project" value="TreeGrafter"/>
</dbReference>
<name>A0A212ABR5_9RHOB</name>
<dbReference type="InterPro" id="IPR000914">
    <property type="entry name" value="SBP_5_dom"/>
</dbReference>
<dbReference type="GO" id="GO:0043190">
    <property type="term" value="C:ATP-binding cassette (ABC) transporter complex"/>
    <property type="evidence" value="ECO:0007669"/>
    <property type="project" value="InterPro"/>
</dbReference>
<protein>
    <submittedName>
        <fullName evidence="7">Peptide ABC transporter substrate-binding protein</fullName>
    </submittedName>
</protein>
<evidence type="ECO:0000256" key="1">
    <source>
        <dbReference type="ARBA" id="ARBA00004418"/>
    </source>
</evidence>
<dbReference type="Gene3D" id="3.10.105.10">
    <property type="entry name" value="Dipeptide-binding Protein, Domain 3"/>
    <property type="match status" value="1"/>
</dbReference>
<accession>A0A212ABR5</accession>
<comment type="subcellular location">
    <subcellularLocation>
        <location evidence="1">Periplasm</location>
    </subcellularLocation>
</comment>
<reference evidence="7 8" key="1">
    <citation type="submission" date="2016-12" db="EMBL/GenBank/DDBJ databases">
        <title>Comparison of Traditional DNA-DNA Hybridization with In Silico Genomic Analysis.</title>
        <authorList>
            <person name="Nicholson A.C."/>
            <person name="Humrighouse B.W."/>
            <person name="Graziano J."/>
            <person name="Lasker B."/>
            <person name="Whitney A.M."/>
            <person name="Mcquiston J.R."/>
        </authorList>
    </citation>
    <scope>NUCLEOTIDE SEQUENCE [LARGE SCALE GENOMIC DNA]</scope>
    <source>
        <strain evidence="7 8">H2240</strain>
    </source>
</reference>
<evidence type="ECO:0000256" key="2">
    <source>
        <dbReference type="ARBA" id="ARBA00005695"/>
    </source>
</evidence>
<organism evidence="7 8">
    <name type="scientific">Haematobacter genomosp. 1</name>
    <dbReference type="NCBI Taxonomy" id="366618"/>
    <lineage>
        <taxon>Bacteria</taxon>
        <taxon>Pseudomonadati</taxon>
        <taxon>Pseudomonadota</taxon>
        <taxon>Alphaproteobacteria</taxon>
        <taxon>Rhodobacterales</taxon>
        <taxon>Paracoccaceae</taxon>
        <taxon>Haematobacter</taxon>
    </lineage>
</organism>
<comment type="caution">
    <text evidence="7">The sequence shown here is derived from an EMBL/GenBank/DDBJ whole genome shotgun (WGS) entry which is preliminary data.</text>
</comment>
<keyword evidence="4 5" id="KW-0732">Signal</keyword>
<dbReference type="PANTHER" id="PTHR30290">
    <property type="entry name" value="PERIPLASMIC BINDING COMPONENT OF ABC TRANSPORTER"/>
    <property type="match status" value="1"/>
</dbReference>
<evidence type="ECO:0000259" key="6">
    <source>
        <dbReference type="Pfam" id="PF00496"/>
    </source>
</evidence>
<feature type="signal peptide" evidence="5">
    <location>
        <begin position="1"/>
        <end position="20"/>
    </location>
</feature>
<dbReference type="OrthoDB" id="9803988at2"/>
<evidence type="ECO:0000256" key="3">
    <source>
        <dbReference type="ARBA" id="ARBA00022448"/>
    </source>
</evidence>
<keyword evidence="8" id="KW-1185">Reference proteome</keyword>
<dbReference type="AlphaFoldDB" id="A0A212ABR5"/>
<dbReference type="GO" id="GO:0030288">
    <property type="term" value="C:outer membrane-bounded periplasmic space"/>
    <property type="evidence" value="ECO:0007669"/>
    <property type="project" value="UniProtKB-ARBA"/>
</dbReference>
<dbReference type="PIRSF" id="PIRSF002741">
    <property type="entry name" value="MppA"/>
    <property type="match status" value="1"/>
</dbReference>
<feature type="chain" id="PRO_5013120843" evidence="5">
    <location>
        <begin position="21"/>
        <end position="498"/>
    </location>
</feature>
<evidence type="ECO:0000313" key="7">
    <source>
        <dbReference type="EMBL" id="OWJ77937.1"/>
    </source>
</evidence>
<comment type="similarity">
    <text evidence="2">Belongs to the bacterial solute-binding protein 5 family.</text>
</comment>
<keyword evidence="3" id="KW-0813">Transport</keyword>
<gene>
    <name evidence="7" type="ORF">CDV49_10505</name>
</gene>
<sequence length="498" mass="55062">MKKFLLSTLAAVALSAPATAAEPTNARVAVAITETISGHNPYSDPVVLVSSVWCQIYGCIMRYDFDRKEYVPYLAESVKPVDALTWELRLRPGLTRHNGEKVVAADIVHSINFLKNDPTSGKGYLVSSIDKVEIVDDLTVLIRTTSADATLRDNLAGIVVTSKALYDQYGAEMFSKAPYGAGPYKLAEVRIGEHMILERNDGHPMLSPNNPRQVMYRILPEPEQRVTALANGEVQIAQGVPPQLVQRVRDMPNARIETINSVEMMFLAMSPKTHPWDRKEARQAVAHAINREGIVRAILQGQAALLNGPVSEGQIGFDPDFVSPYDYNPEKARNLLKSAGLEGVEITLSTPVGRYTADRQIAEAMLPMLEDAGFTVTLETPEWATLWSNVQAGKVPFYYMGRGSMIDPSRALHQYFGTGGSPRIGYSDAELDTRLAAEKAEFDPALRNEKMQSVISRLVEEAPAAFMWQHQMAWGISNTVTFQPRPADQVNGWEIFVN</sequence>
<dbReference type="GO" id="GO:1904680">
    <property type="term" value="F:peptide transmembrane transporter activity"/>
    <property type="evidence" value="ECO:0007669"/>
    <property type="project" value="TreeGrafter"/>
</dbReference>
<evidence type="ECO:0000256" key="4">
    <source>
        <dbReference type="ARBA" id="ARBA00022729"/>
    </source>
</evidence>
<dbReference type="InterPro" id="IPR030678">
    <property type="entry name" value="Peptide/Ni-bd"/>
</dbReference>
<feature type="domain" description="Solute-binding protein family 5" evidence="6">
    <location>
        <begin position="69"/>
        <end position="420"/>
    </location>
</feature>
<dbReference type="Proteomes" id="UP000196878">
    <property type="component" value="Unassembled WGS sequence"/>
</dbReference>
<evidence type="ECO:0000256" key="5">
    <source>
        <dbReference type="SAM" id="SignalP"/>
    </source>
</evidence>
<dbReference type="SUPFAM" id="SSF53850">
    <property type="entry name" value="Periplasmic binding protein-like II"/>
    <property type="match status" value="1"/>
</dbReference>
<dbReference type="PANTHER" id="PTHR30290:SF9">
    <property type="entry name" value="OLIGOPEPTIDE-BINDING PROTEIN APPA"/>
    <property type="match status" value="1"/>
</dbReference>
<dbReference type="RefSeq" id="WP_088215486.1">
    <property type="nucleotide sequence ID" value="NZ_NIPW01000015.1"/>
</dbReference>
<dbReference type="Gene3D" id="3.90.76.10">
    <property type="entry name" value="Dipeptide-binding Protein, Domain 1"/>
    <property type="match status" value="1"/>
</dbReference>
<dbReference type="Pfam" id="PF00496">
    <property type="entry name" value="SBP_bac_5"/>
    <property type="match status" value="1"/>
</dbReference>
<dbReference type="EMBL" id="NIPW01000015">
    <property type="protein sequence ID" value="OWJ77937.1"/>
    <property type="molecule type" value="Genomic_DNA"/>
</dbReference>
<proteinExistence type="inferred from homology"/>
<evidence type="ECO:0000313" key="8">
    <source>
        <dbReference type="Proteomes" id="UP000196878"/>
    </source>
</evidence>
<dbReference type="InterPro" id="IPR039424">
    <property type="entry name" value="SBP_5"/>
</dbReference>